<keyword evidence="13 17" id="KW-1015">Disulfide bond</keyword>
<reference evidence="18 19" key="1">
    <citation type="submission" date="2019-08" db="EMBL/GenBank/DDBJ databases">
        <title>In-depth cultivation of the pig gut microbiome towards novel bacterial diversity and tailored functional studies.</title>
        <authorList>
            <person name="Wylensek D."/>
            <person name="Hitch T.C.A."/>
            <person name="Clavel T."/>
        </authorList>
    </citation>
    <scope>NUCLEOTIDE SEQUENCE [LARGE SCALE GENOMIC DNA]</scope>
    <source>
        <strain evidence="18 19">WCA-MUC-591-APC-3H</strain>
    </source>
</reference>
<dbReference type="Pfam" id="PF02677">
    <property type="entry name" value="QueH"/>
    <property type="match status" value="1"/>
</dbReference>
<dbReference type="UniPathway" id="UPA00392"/>
<evidence type="ECO:0000256" key="7">
    <source>
        <dbReference type="ARBA" id="ARBA00022694"/>
    </source>
</evidence>
<evidence type="ECO:0000256" key="10">
    <source>
        <dbReference type="ARBA" id="ARBA00023002"/>
    </source>
</evidence>
<evidence type="ECO:0000256" key="6">
    <source>
        <dbReference type="ARBA" id="ARBA00022485"/>
    </source>
</evidence>
<evidence type="ECO:0000256" key="2">
    <source>
        <dbReference type="ARBA" id="ARBA00004691"/>
    </source>
</evidence>
<protein>
    <recommendedName>
        <fullName evidence="5 17">Epoxyqueuosine reductase QueH</fullName>
        <ecNumber evidence="4 17">1.17.99.6</ecNumber>
    </recommendedName>
    <alternativeName>
        <fullName evidence="15 17">Queuosine biosynthesis protein QueH</fullName>
    </alternativeName>
</protein>
<comment type="caution">
    <text evidence="18">The sequence shown here is derived from an EMBL/GenBank/DDBJ whole genome shotgun (WGS) entry which is preliminary data.</text>
</comment>
<evidence type="ECO:0000256" key="12">
    <source>
        <dbReference type="ARBA" id="ARBA00023014"/>
    </source>
</evidence>
<feature type="binding site" evidence="17">
    <location>
        <position position="132"/>
    </location>
    <ligand>
        <name>[4Fe-4S] cluster</name>
        <dbReference type="ChEBI" id="CHEBI:49883"/>
    </ligand>
</feature>
<evidence type="ECO:0000256" key="8">
    <source>
        <dbReference type="ARBA" id="ARBA00022723"/>
    </source>
</evidence>
<evidence type="ECO:0000256" key="1">
    <source>
        <dbReference type="ARBA" id="ARBA00002268"/>
    </source>
</evidence>
<feature type="binding site" evidence="17">
    <location>
        <position position="129"/>
    </location>
    <ligand>
        <name>[4Fe-4S] cluster</name>
        <dbReference type="ChEBI" id="CHEBI:49883"/>
    </ligand>
</feature>
<dbReference type="GeneID" id="303114591"/>
<comment type="pathway">
    <text evidence="2 17">tRNA modification; tRNA-queuosine biosynthesis.</text>
</comment>
<sequence length="219" mass="25052">MTEKKREAGDCGLAYCGQSQTECRFDPVGSRLEQKNLLLHSCCGPCSTAVIERLLPDYSITVFFYNPCITDREEYEKRKAEQIRFIDAVNRQAAGARGHVTFVEGDYDPERYLERVRGLEQEPEGGARCTVCFQMRLARTAAFAAEHGYPIFGTTLTVSPHKDYRRISEIGRTLATEFGIEYLDRDFKKKAGFQRSVQLSREYGLYRQNYCGCLFSKND</sequence>
<evidence type="ECO:0000256" key="17">
    <source>
        <dbReference type="HAMAP-Rule" id="MF_02089"/>
    </source>
</evidence>
<keyword evidence="6 17" id="KW-0004">4Fe-4S</keyword>
<dbReference type="GO" id="GO:0051539">
    <property type="term" value="F:4 iron, 4 sulfur cluster binding"/>
    <property type="evidence" value="ECO:0007669"/>
    <property type="project" value="UniProtKB-UniRule"/>
</dbReference>
<gene>
    <name evidence="17" type="primary">queH</name>
    <name evidence="18" type="ORF">FYJ64_04565</name>
</gene>
<evidence type="ECO:0000256" key="5">
    <source>
        <dbReference type="ARBA" id="ARBA00016895"/>
    </source>
</evidence>
<dbReference type="RefSeq" id="WP_154574043.1">
    <property type="nucleotide sequence ID" value="NZ_VUMZ01000003.1"/>
</dbReference>
<feature type="binding site" evidence="17">
    <location>
        <position position="42"/>
    </location>
    <ligand>
        <name>[4Fe-4S] cluster</name>
        <dbReference type="ChEBI" id="CHEBI:49883"/>
    </ligand>
</feature>
<keyword evidence="11 17" id="KW-0408">Iron</keyword>
<name>A0A6L5Y4F6_9FIRM</name>
<dbReference type="Proteomes" id="UP000474676">
    <property type="component" value="Unassembled WGS sequence"/>
</dbReference>
<dbReference type="EMBL" id="VUMZ01000003">
    <property type="protein sequence ID" value="MST51580.1"/>
    <property type="molecule type" value="Genomic_DNA"/>
</dbReference>
<dbReference type="PANTHER" id="PTHR36701:SF1">
    <property type="entry name" value="EPOXYQUEUOSINE REDUCTASE QUEH"/>
    <property type="match status" value="1"/>
</dbReference>
<feature type="disulfide bond" description="Redox-active" evidence="17">
    <location>
        <begin position="211"/>
        <end position="213"/>
    </location>
</feature>
<comment type="similarity">
    <text evidence="3 17">Belongs to the QueH family.</text>
</comment>
<evidence type="ECO:0000256" key="15">
    <source>
        <dbReference type="ARBA" id="ARBA00031446"/>
    </source>
</evidence>
<dbReference type="AlphaFoldDB" id="A0A6L5Y4F6"/>
<dbReference type="GO" id="GO:0046872">
    <property type="term" value="F:metal ion binding"/>
    <property type="evidence" value="ECO:0007669"/>
    <property type="project" value="UniProtKB-KW"/>
</dbReference>
<keyword evidence="14 17" id="KW-0676">Redox-active center</keyword>
<keyword evidence="8 17" id="KW-0479">Metal-binding</keyword>
<evidence type="ECO:0000256" key="13">
    <source>
        <dbReference type="ARBA" id="ARBA00023157"/>
    </source>
</evidence>
<keyword evidence="19" id="KW-1185">Reference proteome</keyword>
<dbReference type="GO" id="GO:0008616">
    <property type="term" value="P:tRNA queuosine(34) biosynthetic process"/>
    <property type="evidence" value="ECO:0007669"/>
    <property type="project" value="UniProtKB-UniRule"/>
</dbReference>
<organism evidence="18 19">
    <name type="scientific">Hornefia butyriciproducens</name>
    <dbReference type="NCBI Taxonomy" id="2652293"/>
    <lineage>
        <taxon>Bacteria</taxon>
        <taxon>Bacillati</taxon>
        <taxon>Bacillota</taxon>
        <taxon>Clostridia</taxon>
        <taxon>Peptostreptococcales</taxon>
        <taxon>Anaerovoracaceae</taxon>
        <taxon>Hornefia</taxon>
    </lineage>
</organism>
<dbReference type="PANTHER" id="PTHR36701">
    <property type="entry name" value="EPOXYQUEUOSINE REDUCTASE QUEH"/>
    <property type="match status" value="1"/>
</dbReference>
<comment type="function">
    <text evidence="1 17">Catalyzes the conversion of epoxyqueuosine (oQ) to queuosine (Q), which is a hypermodified base found in the wobble positions of tRNA(Asp), tRNA(Asn), tRNA(His) and tRNA(Tyr).</text>
</comment>
<accession>A0A6L5Y4F6</accession>
<keyword evidence="12 17" id="KW-0411">Iron-sulfur</keyword>
<evidence type="ECO:0000313" key="19">
    <source>
        <dbReference type="Proteomes" id="UP000474676"/>
    </source>
</evidence>
<evidence type="ECO:0000256" key="14">
    <source>
        <dbReference type="ARBA" id="ARBA00023284"/>
    </source>
</evidence>
<evidence type="ECO:0000256" key="11">
    <source>
        <dbReference type="ARBA" id="ARBA00023004"/>
    </source>
</evidence>
<evidence type="ECO:0000256" key="16">
    <source>
        <dbReference type="ARBA" id="ARBA00047415"/>
    </source>
</evidence>
<keyword evidence="10 17" id="KW-0560">Oxidoreductase</keyword>
<keyword evidence="7 17" id="KW-0819">tRNA processing</keyword>
<dbReference type="InterPro" id="IPR003828">
    <property type="entry name" value="QueH"/>
</dbReference>
<feature type="binding site" evidence="17">
    <location>
        <position position="43"/>
    </location>
    <ligand>
        <name>[4Fe-4S] cluster</name>
        <dbReference type="ChEBI" id="CHEBI:49883"/>
    </ligand>
</feature>
<keyword evidence="9 17" id="KW-0671">Queuosine biosynthesis</keyword>
<proteinExistence type="inferred from homology"/>
<comment type="catalytic activity">
    <reaction evidence="16 17">
        <text>epoxyqueuosine(34) in tRNA + AH2 = queuosine(34) in tRNA + A + H2O</text>
        <dbReference type="Rhea" id="RHEA:32159"/>
        <dbReference type="Rhea" id="RHEA-COMP:18571"/>
        <dbReference type="Rhea" id="RHEA-COMP:18582"/>
        <dbReference type="ChEBI" id="CHEBI:13193"/>
        <dbReference type="ChEBI" id="CHEBI:15377"/>
        <dbReference type="ChEBI" id="CHEBI:17499"/>
        <dbReference type="ChEBI" id="CHEBI:194431"/>
        <dbReference type="ChEBI" id="CHEBI:194443"/>
        <dbReference type="EC" id="1.17.99.6"/>
    </reaction>
</comment>
<evidence type="ECO:0000256" key="3">
    <source>
        <dbReference type="ARBA" id="ARBA00008207"/>
    </source>
</evidence>
<evidence type="ECO:0000256" key="4">
    <source>
        <dbReference type="ARBA" id="ARBA00012622"/>
    </source>
</evidence>
<dbReference type="HAMAP" id="MF_02089">
    <property type="entry name" value="QueH"/>
    <property type="match status" value="1"/>
</dbReference>
<dbReference type="EC" id="1.17.99.6" evidence="4 17"/>
<dbReference type="GO" id="GO:0052693">
    <property type="term" value="F:epoxyqueuosine reductase activity"/>
    <property type="evidence" value="ECO:0007669"/>
    <property type="project" value="UniProtKB-UniRule"/>
</dbReference>
<evidence type="ECO:0000256" key="9">
    <source>
        <dbReference type="ARBA" id="ARBA00022785"/>
    </source>
</evidence>
<evidence type="ECO:0000313" key="18">
    <source>
        <dbReference type="EMBL" id="MST51580.1"/>
    </source>
</evidence>